<dbReference type="AlphaFoldDB" id="A0A1M6U7B9"/>
<dbReference type="SUPFAM" id="SSF52833">
    <property type="entry name" value="Thioredoxin-like"/>
    <property type="match status" value="1"/>
</dbReference>
<dbReference type="STRING" id="216903.SAMN05444371_3172"/>
<evidence type="ECO:0000313" key="2">
    <source>
        <dbReference type="EMBL" id="SHK64978.1"/>
    </source>
</evidence>
<dbReference type="InterPro" id="IPR036249">
    <property type="entry name" value="Thioredoxin-like_sf"/>
</dbReference>
<dbReference type="Pfam" id="PF13899">
    <property type="entry name" value="Thioredoxin_7"/>
    <property type="match status" value="1"/>
</dbReference>
<keyword evidence="3" id="KW-1185">Reference proteome</keyword>
<dbReference type="Gene3D" id="3.40.30.10">
    <property type="entry name" value="Glutaredoxin"/>
    <property type="match status" value="1"/>
</dbReference>
<dbReference type="Proteomes" id="UP000184498">
    <property type="component" value="Unassembled WGS sequence"/>
</dbReference>
<dbReference type="OrthoDB" id="195735at2"/>
<name>A0A1M6U7B9_9FLAO</name>
<accession>A0A1M6U7B9</accession>
<organism evidence="2 3">
    <name type="scientific">Epilithonimonas mollis</name>
    <dbReference type="NCBI Taxonomy" id="216903"/>
    <lineage>
        <taxon>Bacteria</taxon>
        <taxon>Pseudomonadati</taxon>
        <taxon>Bacteroidota</taxon>
        <taxon>Flavobacteriia</taxon>
        <taxon>Flavobacteriales</taxon>
        <taxon>Weeksellaceae</taxon>
        <taxon>Chryseobacterium group</taxon>
        <taxon>Epilithonimonas</taxon>
    </lineage>
</organism>
<feature type="chain" id="PRO_5009921265" evidence="1">
    <location>
        <begin position="23"/>
        <end position="183"/>
    </location>
</feature>
<feature type="signal peptide" evidence="1">
    <location>
        <begin position="1"/>
        <end position="22"/>
    </location>
</feature>
<gene>
    <name evidence="2" type="ORF">SAMN05444371_3172</name>
</gene>
<keyword evidence="1" id="KW-0732">Signal</keyword>
<dbReference type="EMBL" id="FRAM01000004">
    <property type="protein sequence ID" value="SHK64978.1"/>
    <property type="molecule type" value="Genomic_DNA"/>
</dbReference>
<sequence length="183" mass="20967">MRKSVKSLLFLGSILLFSLTNAQTKENTLTKEQLEAKKKAVAEENAKLPKPYHPEANAETDIQNVLKLAKKEHKNVLIQAGGNWCIWCLRFNNYVQKTPELKQIVNKNYIYYHLNWSPENKNEKILTSYGNPGDKFGYPVFIILDENGKQLHTQDSAVLEEGSGYSLTKVKEFFNSWRPTTSS</sequence>
<evidence type="ECO:0000313" key="3">
    <source>
        <dbReference type="Proteomes" id="UP000184498"/>
    </source>
</evidence>
<reference evidence="3" key="1">
    <citation type="submission" date="2016-11" db="EMBL/GenBank/DDBJ databases">
        <authorList>
            <person name="Varghese N."/>
            <person name="Submissions S."/>
        </authorList>
    </citation>
    <scope>NUCLEOTIDE SEQUENCE [LARGE SCALE GENOMIC DNA]</scope>
    <source>
        <strain evidence="3">DSM 18016</strain>
    </source>
</reference>
<evidence type="ECO:0000256" key="1">
    <source>
        <dbReference type="SAM" id="SignalP"/>
    </source>
</evidence>
<protein>
    <submittedName>
        <fullName evidence="2">Thioredoxin-like</fullName>
    </submittedName>
</protein>
<proteinExistence type="predicted"/>
<dbReference type="RefSeq" id="WP_072999891.1">
    <property type="nucleotide sequence ID" value="NZ_FRAM01000004.1"/>
</dbReference>